<dbReference type="CDD" id="cd04301">
    <property type="entry name" value="NAT_SF"/>
    <property type="match status" value="1"/>
</dbReference>
<dbReference type="InterPro" id="IPR000182">
    <property type="entry name" value="GNAT_dom"/>
</dbReference>
<gene>
    <name evidence="2" type="ORF">GG681_09055</name>
</gene>
<feature type="domain" description="N-acetyltransferase" evidence="1">
    <location>
        <begin position="1"/>
        <end position="157"/>
    </location>
</feature>
<dbReference type="Pfam" id="PF00583">
    <property type="entry name" value="Acetyltransf_1"/>
    <property type="match status" value="1"/>
</dbReference>
<sequence length="157" mass="16918">MRITTIPAEQAERLIPLLNDLHALHVLHQPERYKADPDEDALTTWLSSWLSGDNIVALGAESPTGGILGYAIYEIEERPDLPVVAGGKRAMLHHIAVSDTMRRMGIGQALVAEVRNAALEAGAKALRTTYAPFNEASAGLMQAMGLKPSVIVAEQVL</sequence>
<dbReference type="InterPro" id="IPR016181">
    <property type="entry name" value="Acyl_CoA_acyltransferase"/>
</dbReference>
<organism evidence="2 3">
    <name type="scientific">Tritonibacter aquimaris</name>
    <dbReference type="NCBI Taxonomy" id="2663379"/>
    <lineage>
        <taxon>Bacteria</taxon>
        <taxon>Pseudomonadati</taxon>
        <taxon>Pseudomonadota</taxon>
        <taxon>Alphaproteobacteria</taxon>
        <taxon>Rhodobacterales</taxon>
        <taxon>Paracoccaceae</taxon>
        <taxon>Tritonibacter</taxon>
    </lineage>
</organism>
<comment type="caution">
    <text evidence="2">The sequence shown here is derived from an EMBL/GenBank/DDBJ whole genome shotgun (WGS) entry which is preliminary data.</text>
</comment>
<reference evidence="2 3" key="1">
    <citation type="submission" date="2019-10" db="EMBL/GenBank/DDBJ databases">
        <title>Epibacterium sp. nov., isolated from seawater.</title>
        <authorList>
            <person name="Zhang X."/>
            <person name="Li N."/>
        </authorList>
    </citation>
    <scope>NUCLEOTIDE SEQUENCE [LARGE SCALE GENOMIC DNA]</scope>
    <source>
        <strain evidence="2 3">SM1969</strain>
    </source>
</reference>
<dbReference type="PROSITE" id="PS51186">
    <property type="entry name" value="GNAT"/>
    <property type="match status" value="1"/>
</dbReference>
<dbReference type="SUPFAM" id="SSF55729">
    <property type="entry name" value="Acyl-CoA N-acyltransferases (Nat)"/>
    <property type="match status" value="1"/>
</dbReference>
<keyword evidence="3" id="KW-1185">Reference proteome</keyword>
<dbReference type="RefSeq" id="WP_153547317.1">
    <property type="nucleotide sequence ID" value="NZ_WIXK01000004.1"/>
</dbReference>
<dbReference type="Gene3D" id="3.40.630.30">
    <property type="match status" value="1"/>
</dbReference>
<dbReference type="Proteomes" id="UP000436694">
    <property type="component" value="Unassembled WGS sequence"/>
</dbReference>
<dbReference type="EMBL" id="WIXK01000004">
    <property type="protein sequence ID" value="MQY42789.1"/>
    <property type="molecule type" value="Genomic_DNA"/>
</dbReference>
<evidence type="ECO:0000313" key="2">
    <source>
        <dbReference type="EMBL" id="MQY42789.1"/>
    </source>
</evidence>
<dbReference type="AlphaFoldDB" id="A0A844ALW0"/>
<proteinExistence type="predicted"/>
<name>A0A844ALW0_9RHOB</name>
<evidence type="ECO:0000259" key="1">
    <source>
        <dbReference type="PROSITE" id="PS51186"/>
    </source>
</evidence>
<accession>A0A844ALW0</accession>
<keyword evidence="2" id="KW-0808">Transferase</keyword>
<protein>
    <submittedName>
        <fullName evidence="2">GNAT family N-acetyltransferase</fullName>
    </submittedName>
</protein>
<evidence type="ECO:0000313" key="3">
    <source>
        <dbReference type="Proteomes" id="UP000436694"/>
    </source>
</evidence>
<dbReference type="GO" id="GO:0016747">
    <property type="term" value="F:acyltransferase activity, transferring groups other than amino-acyl groups"/>
    <property type="evidence" value="ECO:0007669"/>
    <property type="project" value="InterPro"/>
</dbReference>